<accession>A0A2S8BDP8</accession>
<proteinExistence type="predicted"/>
<name>A0A2S8BDP8_9MYCO</name>
<protein>
    <submittedName>
        <fullName evidence="2">Uncharacterized protein</fullName>
    </submittedName>
</protein>
<dbReference type="EMBL" id="PPEA01000717">
    <property type="protein sequence ID" value="PQM44768.1"/>
    <property type="molecule type" value="Genomic_DNA"/>
</dbReference>
<reference evidence="2 3" key="1">
    <citation type="journal article" date="2017" name="Int. J. Syst. Evol. Microbiol.">
        <title>Mycobacterium talmoniae sp. nov., a slowly growing mycobacterium isolated from human respiratory samples.</title>
        <authorList>
            <person name="Davidson R.M."/>
            <person name="DeGroote M.A."/>
            <person name="Marola J.L."/>
            <person name="Buss S."/>
            <person name="Jones V."/>
            <person name="McNeil M.R."/>
            <person name="Freifeld A.G."/>
            <person name="Elaine Epperson L."/>
            <person name="Hasan N.A."/>
            <person name="Jackson M."/>
            <person name="Iwen P.C."/>
            <person name="Salfinger M."/>
            <person name="Strong M."/>
        </authorList>
    </citation>
    <scope>NUCLEOTIDE SEQUENCE [LARGE SCALE GENOMIC DNA]</scope>
    <source>
        <strain evidence="2 3">ATCC BAA-2683</strain>
    </source>
</reference>
<evidence type="ECO:0000313" key="2">
    <source>
        <dbReference type="EMBL" id="PQM44768.1"/>
    </source>
</evidence>
<gene>
    <name evidence="2" type="ORF">C1Y40_05072</name>
</gene>
<comment type="caution">
    <text evidence="2">The sequence shown here is derived from an EMBL/GenBank/DDBJ whole genome shotgun (WGS) entry which is preliminary data.</text>
</comment>
<sequence length="124" mass="12110">MSDALHTEPAFMSAMTAAQQGVFSAITGAFSVITPAQLSGFATAVGPIGVANMIPAFFEATSNNVTSGMLSAVNNSLLGAGTQAAQSAFVKLDEAPTNAAGNLASNFGSSSGAPADNAAPGDVV</sequence>
<feature type="region of interest" description="Disordered" evidence="1">
    <location>
        <begin position="103"/>
        <end position="124"/>
    </location>
</feature>
<dbReference type="Proteomes" id="UP000238296">
    <property type="component" value="Unassembled WGS sequence"/>
</dbReference>
<feature type="compositionally biased region" description="Polar residues" evidence="1">
    <location>
        <begin position="103"/>
        <end position="112"/>
    </location>
</feature>
<organism evidence="2 3">
    <name type="scientific">Mycobacterium talmoniae</name>
    <dbReference type="NCBI Taxonomy" id="1858794"/>
    <lineage>
        <taxon>Bacteria</taxon>
        <taxon>Bacillati</taxon>
        <taxon>Actinomycetota</taxon>
        <taxon>Actinomycetes</taxon>
        <taxon>Mycobacteriales</taxon>
        <taxon>Mycobacteriaceae</taxon>
        <taxon>Mycobacterium</taxon>
    </lineage>
</organism>
<evidence type="ECO:0000256" key="1">
    <source>
        <dbReference type="SAM" id="MobiDB-lite"/>
    </source>
</evidence>
<dbReference type="AlphaFoldDB" id="A0A2S8BDP8"/>
<evidence type="ECO:0000313" key="3">
    <source>
        <dbReference type="Proteomes" id="UP000238296"/>
    </source>
</evidence>